<dbReference type="Pfam" id="PF01416">
    <property type="entry name" value="PseudoU_synth_1"/>
    <property type="match status" value="2"/>
</dbReference>
<feature type="active site" description="Nucleophile" evidence="4 5">
    <location>
        <position position="54"/>
    </location>
</feature>
<dbReference type="InterPro" id="IPR020097">
    <property type="entry name" value="PsdUridine_synth_TruA_a/b_dom"/>
</dbReference>
<evidence type="ECO:0000256" key="4">
    <source>
        <dbReference type="HAMAP-Rule" id="MF_00171"/>
    </source>
</evidence>
<evidence type="ECO:0000313" key="9">
    <source>
        <dbReference type="EMBL" id="OJX59434.1"/>
    </source>
</evidence>
<evidence type="ECO:0000259" key="8">
    <source>
        <dbReference type="Pfam" id="PF01416"/>
    </source>
</evidence>
<keyword evidence="2 4" id="KW-0819">tRNA processing</keyword>
<feature type="domain" description="Pseudouridine synthase I TruA alpha/beta" evidence="8">
    <location>
        <begin position="10"/>
        <end position="108"/>
    </location>
</feature>
<name>A0A1M3L2I1_9BACT</name>
<reference evidence="9 10" key="1">
    <citation type="submission" date="2016-09" db="EMBL/GenBank/DDBJ databases">
        <title>Genome-resolved meta-omics ties microbial dynamics to process performance in biotechnology for thiocyanate degradation.</title>
        <authorList>
            <person name="Kantor R.S."/>
            <person name="Huddy R.J."/>
            <person name="Iyer R."/>
            <person name="Thomas B.C."/>
            <person name="Brown C.T."/>
            <person name="Anantharaman K."/>
            <person name="Tringe S."/>
            <person name="Hettich R.L."/>
            <person name="Harrison S.T."/>
            <person name="Banfield J.F."/>
        </authorList>
    </citation>
    <scope>NUCLEOTIDE SEQUENCE [LARGE SCALE GENOMIC DNA]</scope>
    <source>
        <strain evidence="9">59-99</strain>
    </source>
</reference>
<evidence type="ECO:0000313" key="10">
    <source>
        <dbReference type="Proteomes" id="UP000184233"/>
    </source>
</evidence>
<comment type="subunit">
    <text evidence="4">Homodimer.</text>
</comment>
<evidence type="ECO:0000256" key="6">
    <source>
        <dbReference type="PIRSR" id="PIRSR001430-2"/>
    </source>
</evidence>
<dbReference type="InterPro" id="IPR020095">
    <property type="entry name" value="PsdUridine_synth_TruA_C"/>
</dbReference>
<evidence type="ECO:0000256" key="7">
    <source>
        <dbReference type="RuleBase" id="RU003792"/>
    </source>
</evidence>
<dbReference type="GO" id="GO:0031119">
    <property type="term" value="P:tRNA pseudouridine synthesis"/>
    <property type="evidence" value="ECO:0007669"/>
    <property type="project" value="UniProtKB-UniRule"/>
</dbReference>
<dbReference type="InterPro" id="IPR001406">
    <property type="entry name" value="PsdUridine_synth_TruA"/>
</dbReference>
<dbReference type="SUPFAM" id="SSF55120">
    <property type="entry name" value="Pseudouridine synthase"/>
    <property type="match status" value="1"/>
</dbReference>
<organism evidence="9 10">
    <name type="scientific">Candidatus Kapaibacterium thiocyanatum</name>
    <dbReference type="NCBI Taxonomy" id="1895771"/>
    <lineage>
        <taxon>Bacteria</taxon>
        <taxon>Pseudomonadati</taxon>
        <taxon>Candidatus Kapaibacteriota</taxon>
        <taxon>Candidatus Kapaibacteriia</taxon>
        <taxon>Candidatus Kapaibacteriales</taxon>
        <taxon>Candidatus Kapaibacteriaceae</taxon>
        <taxon>Candidatus Kapaibacterium</taxon>
    </lineage>
</organism>
<accession>A0A1M3L2I1</accession>
<comment type="function">
    <text evidence="4">Formation of pseudouridine at positions 38, 39 and 40 in the anticodon stem and loop of transfer RNAs.</text>
</comment>
<evidence type="ECO:0000256" key="1">
    <source>
        <dbReference type="ARBA" id="ARBA00009375"/>
    </source>
</evidence>
<dbReference type="CDD" id="cd02570">
    <property type="entry name" value="PseudoU_synth_EcTruA"/>
    <property type="match status" value="1"/>
</dbReference>
<dbReference type="GO" id="GO:0160147">
    <property type="term" value="F:tRNA pseudouridine(38-40) synthase activity"/>
    <property type="evidence" value="ECO:0007669"/>
    <property type="project" value="UniProtKB-EC"/>
</dbReference>
<dbReference type="PANTHER" id="PTHR11142">
    <property type="entry name" value="PSEUDOURIDYLATE SYNTHASE"/>
    <property type="match status" value="1"/>
</dbReference>
<dbReference type="InterPro" id="IPR020094">
    <property type="entry name" value="TruA/RsuA/RluB/E/F_N"/>
</dbReference>
<comment type="caution">
    <text evidence="9">The sequence shown here is derived from an EMBL/GenBank/DDBJ whole genome shotgun (WGS) entry which is preliminary data.</text>
</comment>
<protein>
    <recommendedName>
        <fullName evidence="4">tRNA pseudouridine synthase A</fullName>
        <ecNumber evidence="4">5.4.99.12</ecNumber>
    </recommendedName>
    <alternativeName>
        <fullName evidence="4">tRNA pseudouridine(38-40) synthase</fullName>
    </alternativeName>
    <alternativeName>
        <fullName evidence="4">tRNA pseudouridylate synthase I</fullName>
    </alternativeName>
    <alternativeName>
        <fullName evidence="4">tRNA-uridine isomerase I</fullName>
    </alternativeName>
</protein>
<feature type="domain" description="Pseudouridine synthase I TruA alpha/beta" evidence="8">
    <location>
        <begin position="145"/>
        <end position="246"/>
    </location>
</feature>
<dbReference type="EC" id="5.4.99.12" evidence="4"/>
<dbReference type="PIRSF" id="PIRSF001430">
    <property type="entry name" value="tRNA_psdUrid_synth"/>
    <property type="match status" value="1"/>
</dbReference>
<evidence type="ECO:0000256" key="3">
    <source>
        <dbReference type="ARBA" id="ARBA00023235"/>
    </source>
</evidence>
<proteinExistence type="inferred from homology"/>
<dbReference type="InterPro" id="IPR020103">
    <property type="entry name" value="PsdUridine_synth_cat_dom_sf"/>
</dbReference>
<dbReference type="NCBIfam" id="TIGR00071">
    <property type="entry name" value="hisT_truA"/>
    <property type="match status" value="1"/>
</dbReference>
<dbReference type="AlphaFoldDB" id="A0A1M3L2I1"/>
<dbReference type="PANTHER" id="PTHR11142:SF0">
    <property type="entry name" value="TRNA PSEUDOURIDINE SYNTHASE-LIKE 1"/>
    <property type="match status" value="1"/>
</dbReference>
<dbReference type="Gene3D" id="3.30.70.660">
    <property type="entry name" value="Pseudouridine synthase I, catalytic domain, C-terminal subdomain"/>
    <property type="match status" value="1"/>
</dbReference>
<dbReference type="STRING" id="1895771.BGO89_03055"/>
<dbReference type="EMBL" id="MKVH01000013">
    <property type="protein sequence ID" value="OJX59434.1"/>
    <property type="molecule type" value="Genomic_DNA"/>
</dbReference>
<dbReference type="FunFam" id="3.30.70.580:FF:000001">
    <property type="entry name" value="tRNA pseudouridine synthase A"/>
    <property type="match status" value="1"/>
</dbReference>
<gene>
    <name evidence="4" type="primary">truA</name>
    <name evidence="9" type="ORF">BGO89_03055</name>
</gene>
<feature type="binding site" evidence="4 6">
    <location>
        <position position="114"/>
    </location>
    <ligand>
        <name>substrate</name>
    </ligand>
</feature>
<dbReference type="Proteomes" id="UP000184233">
    <property type="component" value="Unassembled WGS sequence"/>
</dbReference>
<comment type="caution">
    <text evidence="4">Lacks conserved residue(s) required for the propagation of feature annotation.</text>
</comment>
<dbReference type="HAMAP" id="MF_00171">
    <property type="entry name" value="TruA"/>
    <property type="match status" value="1"/>
</dbReference>
<comment type="catalytic activity">
    <reaction evidence="4 7">
        <text>uridine(38/39/40) in tRNA = pseudouridine(38/39/40) in tRNA</text>
        <dbReference type="Rhea" id="RHEA:22376"/>
        <dbReference type="Rhea" id="RHEA-COMP:10085"/>
        <dbReference type="Rhea" id="RHEA-COMP:10087"/>
        <dbReference type="ChEBI" id="CHEBI:65314"/>
        <dbReference type="ChEBI" id="CHEBI:65315"/>
        <dbReference type="EC" id="5.4.99.12"/>
    </reaction>
</comment>
<sequence length="257" mass="29259">MTERPLGLLIEYDGTDYAGWQTQPNAVTVQETIEHALEQAFGTRCALIGSGRTDAGVHARGQVAHTFVIGGHAIPTEKIRPALNTRLPKDIRIRDVTEVPADFHARYQPLWREYVYTVALEESVFMRRFAWYPELPYDRRMFTAAATAFEGRHDFTTFSKHNPDTVSYLCDVSLCRVEPHADRLVVRLRADRFVYGMVRSIVGAMFDVARGKRTMDDVADALRNMDRSRSCPLAPPRGLVLNRLKYADGLFDHHISY</sequence>
<evidence type="ECO:0000256" key="2">
    <source>
        <dbReference type="ARBA" id="ARBA00022694"/>
    </source>
</evidence>
<keyword evidence="3 4" id="KW-0413">Isomerase</keyword>
<evidence type="ECO:0000256" key="5">
    <source>
        <dbReference type="PIRSR" id="PIRSR001430-1"/>
    </source>
</evidence>
<dbReference type="GO" id="GO:0003723">
    <property type="term" value="F:RNA binding"/>
    <property type="evidence" value="ECO:0007669"/>
    <property type="project" value="InterPro"/>
</dbReference>
<comment type="similarity">
    <text evidence="1 4 7">Belongs to the tRNA pseudouridine synthase TruA family.</text>
</comment>
<dbReference type="Gene3D" id="3.30.70.580">
    <property type="entry name" value="Pseudouridine synthase I, catalytic domain, N-terminal subdomain"/>
    <property type="match status" value="1"/>
</dbReference>